<dbReference type="PANTHER" id="PTHR35836:SF1">
    <property type="entry name" value="VCBS REPEAT-CONTAINING PROTEIN"/>
    <property type="match status" value="1"/>
</dbReference>
<dbReference type="InterPro" id="IPR013517">
    <property type="entry name" value="FG-GAP"/>
</dbReference>
<keyword evidence="3" id="KW-1185">Reference proteome</keyword>
<comment type="caution">
    <text evidence="2">The sequence shown here is derived from an EMBL/GenBank/DDBJ whole genome shotgun (WGS) entry which is preliminary data.</text>
</comment>
<evidence type="ECO:0008006" key="4">
    <source>
        <dbReference type="Google" id="ProtNLM"/>
    </source>
</evidence>
<accession>A0A8J8NC06</accession>
<name>A0A8J8NC06_HALGN</name>
<reference evidence="2" key="1">
    <citation type="submission" date="2019-06" db="EMBL/GenBank/DDBJ databases">
        <authorList>
            <person name="Zheng W."/>
        </authorList>
    </citation>
    <scope>NUCLEOTIDE SEQUENCE</scope>
    <source>
        <strain evidence="2">QDHG01</strain>
    </source>
</reference>
<dbReference type="AlphaFoldDB" id="A0A8J8NC06"/>
<dbReference type="OrthoDB" id="10022113at2759"/>
<evidence type="ECO:0000313" key="2">
    <source>
        <dbReference type="EMBL" id="TNV72262.1"/>
    </source>
</evidence>
<protein>
    <recommendedName>
        <fullName evidence="4">VCBS repeat-containing protein</fullName>
    </recommendedName>
</protein>
<proteinExistence type="predicted"/>
<organism evidence="2 3">
    <name type="scientific">Halteria grandinella</name>
    <dbReference type="NCBI Taxonomy" id="5974"/>
    <lineage>
        <taxon>Eukaryota</taxon>
        <taxon>Sar</taxon>
        <taxon>Alveolata</taxon>
        <taxon>Ciliophora</taxon>
        <taxon>Intramacronucleata</taxon>
        <taxon>Spirotrichea</taxon>
        <taxon>Stichotrichia</taxon>
        <taxon>Sporadotrichida</taxon>
        <taxon>Halteriidae</taxon>
        <taxon>Halteria</taxon>
    </lineage>
</organism>
<dbReference type="PANTHER" id="PTHR35836">
    <property type="entry name" value="VCBS REPEAT-CONTAINING PROTEIN"/>
    <property type="match status" value="1"/>
</dbReference>
<keyword evidence="1" id="KW-0732">Signal</keyword>
<gene>
    <name evidence="2" type="ORF">FGO68_gene8787</name>
</gene>
<evidence type="ECO:0000313" key="3">
    <source>
        <dbReference type="Proteomes" id="UP000785679"/>
    </source>
</evidence>
<dbReference type="Pfam" id="PF13517">
    <property type="entry name" value="FG-GAP_3"/>
    <property type="match status" value="1"/>
</dbReference>
<dbReference type="EMBL" id="RRYP01023249">
    <property type="protein sequence ID" value="TNV72262.1"/>
    <property type="molecule type" value="Genomic_DNA"/>
</dbReference>
<dbReference type="SUPFAM" id="SSF69318">
    <property type="entry name" value="Integrin alpha N-terminal domain"/>
    <property type="match status" value="1"/>
</dbReference>
<evidence type="ECO:0000256" key="1">
    <source>
        <dbReference type="ARBA" id="ARBA00022729"/>
    </source>
</evidence>
<sequence length="283" mass="31987">MKKVIQISPSKSGYFYHMGKWIDMDGDGRKDYLTARTNAKAGMGELVWYKHPEDFYGSGDTWEENILTKGPDVMFDVQTIQGYEGIIVFASEFFNKRVTLYQIINGKVGLSRVIDNSIDQAYSVHYLDIDDDGNFELLVNNHETDNAQAGIFLYSVPQDLFHGDFTRTQIASGFKNAYSLFIPNMCPGFPYAVYPGPGQQKHILVAGDGDYSAHLMRPDGKGTFTREVIKNLGGTVGAITTYDFDGDGFLEFFVPNYDKNYIEVYQFYEGPNYLGPVENQFLQ</sequence>
<dbReference type="InterPro" id="IPR028994">
    <property type="entry name" value="Integrin_alpha_N"/>
</dbReference>
<dbReference type="Proteomes" id="UP000785679">
    <property type="component" value="Unassembled WGS sequence"/>
</dbReference>